<dbReference type="Proteomes" id="UP000281343">
    <property type="component" value="Unassembled WGS sequence"/>
</dbReference>
<dbReference type="GO" id="GO:0030288">
    <property type="term" value="C:outer membrane-bounded periplasmic space"/>
    <property type="evidence" value="ECO:0007669"/>
    <property type="project" value="UniProtKB-ARBA"/>
</dbReference>
<evidence type="ECO:0000256" key="3">
    <source>
        <dbReference type="ARBA" id="ARBA00022448"/>
    </source>
</evidence>
<protein>
    <submittedName>
        <fullName evidence="6">Peptide ABC transporter substrate-binding protein</fullName>
    </submittedName>
</protein>
<dbReference type="InterPro" id="IPR030678">
    <property type="entry name" value="Peptide/Ni-bd"/>
</dbReference>
<dbReference type="PANTHER" id="PTHR30290">
    <property type="entry name" value="PERIPLASMIC BINDING COMPONENT OF ABC TRANSPORTER"/>
    <property type="match status" value="1"/>
</dbReference>
<dbReference type="GO" id="GO:0015833">
    <property type="term" value="P:peptide transport"/>
    <property type="evidence" value="ECO:0007669"/>
    <property type="project" value="TreeGrafter"/>
</dbReference>
<evidence type="ECO:0000313" key="7">
    <source>
        <dbReference type="Proteomes" id="UP000281343"/>
    </source>
</evidence>
<evidence type="ECO:0000313" key="6">
    <source>
        <dbReference type="EMBL" id="RMA42707.1"/>
    </source>
</evidence>
<keyword evidence="4" id="KW-0732">Signal</keyword>
<evidence type="ECO:0000256" key="4">
    <source>
        <dbReference type="ARBA" id="ARBA00022729"/>
    </source>
</evidence>
<dbReference type="Gene3D" id="3.10.105.10">
    <property type="entry name" value="Dipeptide-binding Protein, Domain 3"/>
    <property type="match status" value="1"/>
</dbReference>
<comment type="similarity">
    <text evidence="2">Belongs to the bacterial solute-binding protein 5 family.</text>
</comment>
<evidence type="ECO:0000256" key="1">
    <source>
        <dbReference type="ARBA" id="ARBA00004418"/>
    </source>
</evidence>
<dbReference type="PIRSF" id="PIRSF002741">
    <property type="entry name" value="MppA"/>
    <property type="match status" value="1"/>
</dbReference>
<dbReference type="Gene3D" id="3.40.190.10">
    <property type="entry name" value="Periplasmic binding protein-like II"/>
    <property type="match status" value="1"/>
</dbReference>
<dbReference type="Gene3D" id="3.90.76.10">
    <property type="entry name" value="Dipeptide-binding Protein, Domain 1"/>
    <property type="match status" value="1"/>
</dbReference>
<keyword evidence="3" id="KW-0813">Transport</keyword>
<dbReference type="GO" id="GO:0043190">
    <property type="term" value="C:ATP-binding cassette (ABC) transporter complex"/>
    <property type="evidence" value="ECO:0007669"/>
    <property type="project" value="InterPro"/>
</dbReference>
<dbReference type="Pfam" id="PF00496">
    <property type="entry name" value="SBP_bac_5"/>
    <property type="match status" value="1"/>
</dbReference>
<dbReference type="OrthoDB" id="9803988at2"/>
<comment type="caution">
    <text evidence="6">The sequence shown here is derived from an EMBL/GenBank/DDBJ whole genome shotgun (WGS) entry which is preliminary data.</text>
</comment>
<evidence type="ECO:0000259" key="5">
    <source>
        <dbReference type="Pfam" id="PF00496"/>
    </source>
</evidence>
<feature type="domain" description="Solute-binding protein family 5" evidence="5">
    <location>
        <begin position="45"/>
        <end position="361"/>
    </location>
</feature>
<sequence length="482" mass="51901">MNRPLIIVQPRLPLRDPHDCTDANDELAIYEAVFDTLIRRKGTGFVPRLAESWTVSDDAKDWVFKLRAGVRFHDGSPCDAASVCLSLLRMARPDKGYALGSPGVWRQYLGGARVTAPDDRTVSISLATPMADLLDVLVQGYIAAPASLGDLDAGITGRPTGTGPYRVTHADSAALELVRVPDHFSATPAHQHIQIRLVPDAGQRLSMLQEAAADVATSLDYHASQSLSAPRFTRVETTVPVAIIYLLNAAKGPLADARLRRALNLALDRQALIDTVVGGAARPLLGFVSPMHFGAGGGAALPQDLTAAKALLTDAGYADGLTLSLDCPTRLPDEAEKLTAALGAQLAKIGITLDIQLHSDREAYAHMVRRKEIGDLCVFDSSPLSTFRVLHEKIDARVKGAWWQGYHNADVESLLDAARTTPNEITRAALFQEAYAEMQRDPPWLTLYNPIRVTGLRGDHPGFALPVDGVLNIAGLPGMEDA</sequence>
<organism evidence="6 7">
    <name type="scientific">Rhodophyticola porphyridii</name>
    <dbReference type="NCBI Taxonomy" id="1852017"/>
    <lineage>
        <taxon>Bacteria</taxon>
        <taxon>Pseudomonadati</taxon>
        <taxon>Pseudomonadota</taxon>
        <taxon>Alphaproteobacteria</taxon>
        <taxon>Rhodobacterales</taxon>
        <taxon>Roseobacteraceae</taxon>
        <taxon>Rhodophyticola</taxon>
    </lineage>
</organism>
<dbReference type="InterPro" id="IPR039424">
    <property type="entry name" value="SBP_5"/>
</dbReference>
<proteinExistence type="inferred from homology"/>
<keyword evidence="7" id="KW-1185">Reference proteome</keyword>
<name>A0A3L9Y6J9_9RHOB</name>
<reference evidence="6 7" key="1">
    <citation type="submission" date="2018-10" db="EMBL/GenBank/DDBJ databases">
        <authorList>
            <person name="Jung H.S."/>
            <person name="Jeon C.O."/>
        </authorList>
    </citation>
    <scope>NUCLEOTIDE SEQUENCE [LARGE SCALE GENOMIC DNA]</scope>
    <source>
        <strain evidence="6 7">MA-7-27</strain>
    </source>
</reference>
<dbReference type="SUPFAM" id="SSF53850">
    <property type="entry name" value="Periplasmic binding protein-like II"/>
    <property type="match status" value="1"/>
</dbReference>
<evidence type="ECO:0000256" key="2">
    <source>
        <dbReference type="ARBA" id="ARBA00005695"/>
    </source>
</evidence>
<dbReference type="PANTHER" id="PTHR30290:SF10">
    <property type="entry name" value="PERIPLASMIC OLIGOPEPTIDE-BINDING PROTEIN-RELATED"/>
    <property type="match status" value="1"/>
</dbReference>
<comment type="subcellular location">
    <subcellularLocation>
        <location evidence="1">Periplasm</location>
    </subcellularLocation>
</comment>
<gene>
    <name evidence="6" type="ORF">D9R08_07925</name>
</gene>
<dbReference type="AlphaFoldDB" id="A0A3L9Y6J9"/>
<dbReference type="RefSeq" id="WP_121897491.1">
    <property type="nucleotide sequence ID" value="NZ_RCNT01000003.1"/>
</dbReference>
<dbReference type="EMBL" id="RCNT01000003">
    <property type="protein sequence ID" value="RMA42707.1"/>
    <property type="molecule type" value="Genomic_DNA"/>
</dbReference>
<dbReference type="GO" id="GO:1904680">
    <property type="term" value="F:peptide transmembrane transporter activity"/>
    <property type="evidence" value="ECO:0007669"/>
    <property type="project" value="TreeGrafter"/>
</dbReference>
<dbReference type="InterPro" id="IPR000914">
    <property type="entry name" value="SBP_5_dom"/>
</dbReference>
<accession>A0A3L9Y6J9</accession>